<dbReference type="STRING" id="1518501.CQ10_00210"/>
<organism evidence="2 3">
    <name type="scientific">Bradyrhizobium valentinum</name>
    <dbReference type="NCBI Taxonomy" id="1518501"/>
    <lineage>
        <taxon>Bacteria</taxon>
        <taxon>Pseudomonadati</taxon>
        <taxon>Pseudomonadota</taxon>
        <taxon>Alphaproteobacteria</taxon>
        <taxon>Hyphomicrobiales</taxon>
        <taxon>Nitrobacteraceae</taxon>
        <taxon>Bradyrhizobium</taxon>
    </lineage>
</organism>
<dbReference type="AlphaFoldDB" id="A0A0R3KZN3"/>
<gene>
    <name evidence="2" type="ORF">CP49_10785</name>
</gene>
<dbReference type="EMBL" id="LLXX01000177">
    <property type="protein sequence ID" value="KRQ98405.1"/>
    <property type="molecule type" value="Genomic_DNA"/>
</dbReference>
<evidence type="ECO:0000313" key="2">
    <source>
        <dbReference type="EMBL" id="KRQ98405.1"/>
    </source>
</evidence>
<feature type="region of interest" description="Disordered" evidence="1">
    <location>
        <begin position="1"/>
        <end position="23"/>
    </location>
</feature>
<comment type="caution">
    <text evidence="2">The sequence shown here is derived from an EMBL/GenBank/DDBJ whole genome shotgun (WGS) entry which is preliminary data.</text>
</comment>
<sequence>MSHGDSDLRVRPGRIRDGGRRFSRPKSFVGQVMRAAKKAGHVGDRFGRGKGGASRSRFGRGRRAALSLSSLPPTSRRVAMKARVVRHHGTRFRSAPLFKHITYLKREGVTRDGTDARMFDRRSDVADERAFAERCEGDRHHFRFIISPEDAAELGDLRSFTRELMIDVAADLETKLDWIAVDHWNTDNPHVHVLIRGRDANGQDLVISRDYISRGFRNRATERVTLELGPRSEREIRSALTREVEAERWTSLDQALRIAADEGVGVADLRPNATGEDPELRRLMVGRATMLERFGLAEQIAPGCWTLKAGIEDKLRDLSIRRDILKTMHRAIAGIGRDPDVSGFALHGDEPADAVVGRLVERGLHDELKGSAYAIIEGIDGRTHHIRFTDLEMTGDATPGAIVEAWAYEDAQGRKRLALATRSDLSIEAQVTAQGATWIDQQLLVRDSEVGGAGFGTAVQDAMERRIDHLSNEGLVRRQGQRVIFARDLLNTLRQRDLDAAASRLSAETGLLHHPSSEGEHVAGIYRQRVTLATGRFAMIDDRFGFQLVPWRPALEEHLGREVSGIATKGGGVTWTFGRKIGLGI</sequence>
<proteinExistence type="predicted"/>
<reference evidence="2 3" key="1">
    <citation type="submission" date="2014-03" db="EMBL/GenBank/DDBJ databases">
        <title>Bradyrhizobium valentinum sp. nov., isolated from effective nodules of Lupinus mariae-josephae, a lupine endemic of basic-lime soils in Eastern Spain.</title>
        <authorList>
            <person name="Duran D."/>
            <person name="Rey L."/>
            <person name="Navarro A."/>
            <person name="Busquets A."/>
            <person name="Imperial J."/>
            <person name="Ruiz-Argueso T."/>
        </authorList>
    </citation>
    <scope>NUCLEOTIDE SEQUENCE [LARGE SCALE GENOMIC DNA]</scope>
    <source>
        <strain evidence="2 3">LmjM3</strain>
    </source>
</reference>
<feature type="compositionally biased region" description="Basic and acidic residues" evidence="1">
    <location>
        <begin position="1"/>
        <end position="20"/>
    </location>
</feature>
<protein>
    <submittedName>
        <fullName evidence="2">Type VI secretion protein</fullName>
    </submittedName>
</protein>
<feature type="region of interest" description="Disordered" evidence="1">
    <location>
        <begin position="39"/>
        <end position="61"/>
    </location>
</feature>
<dbReference type="RefSeq" id="WP_057854236.1">
    <property type="nucleotide sequence ID" value="NZ_LLXX01000177.1"/>
</dbReference>
<name>A0A0R3KZN3_9BRAD</name>
<evidence type="ECO:0000256" key="1">
    <source>
        <dbReference type="SAM" id="MobiDB-lite"/>
    </source>
</evidence>
<keyword evidence="3" id="KW-1185">Reference proteome</keyword>
<accession>A0A0R3KZN3</accession>
<dbReference type="Pfam" id="PF11843">
    <property type="entry name" value="DUF3363"/>
    <property type="match status" value="2"/>
</dbReference>
<dbReference type="InterPro" id="IPR021795">
    <property type="entry name" value="DUF3363"/>
</dbReference>
<dbReference type="Proteomes" id="UP000051913">
    <property type="component" value="Unassembled WGS sequence"/>
</dbReference>
<evidence type="ECO:0000313" key="3">
    <source>
        <dbReference type="Proteomes" id="UP000051913"/>
    </source>
</evidence>